<feature type="region of interest" description="Disordered" evidence="3">
    <location>
        <begin position="506"/>
        <end position="534"/>
    </location>
</feature>
<keyword evidence="1 2" id="KW-0694">RNA-binding</keyword>
<keyword evidence="7" id="KW-1185">Reference proteome</keyword>
<dbReference type="RefSeq" id="XP_004363292.2">
    <property type="nucleotide sequence ID" value="XM_004363235.2"/>
</dbReference>
<name>A0A0D2X2J0_CAPO3</name>
<dbReference type="GO" id="GO:0003729">
    <property type="term" value="F:mRNA binding"/>
    <property type="evidence" value="ECO:0007669"/>
    <property type="project" value="TreeGrafter"/>
</dbReference>
<evidence type="ECO:0000256" key="2">
    <source>
        <dbReference type="PROSITE-ProRule" id="PRU00176"/>
    </source>
</evidence>
<organism evidence="6 7">
    <name type="scientific">Capsaspora owczarzaki (strain ATCC 30864)</name>
    <dbReference type="NCBI Taxonomy" id="595528"/>
    <lineage>
        <taxon>Eukaryota</taxon>
        <taxon>Filasterea</taxon>
        <taxon>Capsaspora</taxon>
    </lineage>
</organism>
<dbReference type="InParanoid" id="A0A0D2X2J0"/>
<feature type="domain" description="RRM" evidence="5">
    <location>
        <begin position="795"/>
        <end position="874"/>
    </location>
</feature>
<evidence type="ECO:0000313" key="7">
    <source>
        <dbReference type="Proteomes" id="UP000008743"/>
    </source>
</evidence>
<dbReference type="InterPro" id="IPR012677">
    <property type="entry name" value="Nucleotide-bd_a/b_plait_sf"/>
</dbReference>
<dbReference type="SMART" id="SM00361">
    <property type="entry name" value="RRM_1"/>
    <property type="match status" value="4"/>
</dbReference>
<dbReference type="InterPro" id="IPR000504">
    <property type="entry name" value="RRM_dom"/>
</dbReference>
<dbReference type="SMART" id="SM00360">
    <property type="entry name" value="RRM"/>
    <property type="match status" value="8"/>
</dbReference>
<dbReference type="Pfam" id="PF00076">
    <property type="entry name" value="RRM_1"/>
    <property type="match status" value="8"/>
</dbReference>
<dbReference type="Proteomes" id="UP000008743">
    <property type="component" value="Unassembled WGS sequence"/>
</dbReference>
<dbReference type="SUPFAM" id="SSF54928">
    <property type="entry name" value="RNA-binding domain, RBD"/>
    <property type="match status" value="4"/>
</dbReference>
<dbReference type="eggNOG" id="KOG0123">
    <property type="taxonomic scope" value="Eukaryota"/>
</dbReference>
<dbReference type="OrthoDB" id="19742at2759"/>
<dbReference type="STRING" id="595528.A0A0D2X2J0"/>
<reference evidence="7" key="1">
    <citation type="submission" date="2011-02" db="EMBL/GenBank/DDBJ databases">
        <title>The Genome Sequence of Capsaspora owczarzaki ATCC 30864.</title>
        <authorList>
            <person name="Russ C."/>
            <person name="Cuomo C."/>
            <person name="Burger G."/>
            <person name="Gray M.W."/>
            <person name="Holland P.W.H."/>
            <person name="King N."/>
            <person name="Lang F.B.F."/>
            <person name="Roger A.J."/>
            <person name="Ruiz-Trillo I."/>
            <person name="Young S.K."/>
            <person name="Zeng Q."/>
            <person name="Gargeya S."/>
            <person name="Alvarado L."/>
            <person name="Berlin A."/>
            <person name="Chapman S.B."/>
            <person name="Chen Z."/>
            <person name="Freedman E."/>
            <person name="Gellesch M."/>
            <person name="Goldberg J."/>
            <person name="Griggs A."/>
            <person name="Gujja S."/>
            <person name="Heilman E."/>
            <person name="Heiman D."/>
            <person name="Howarth C."/>
            <person name="Mehta T."/>
            <person name="Neiman D."/>
            <person name="Pearson M."/>
            <person name="Roberts A."/>
            <person name="Saif S."/>
            <person name="Shea T."/>
            <person name="Shenoy N."/>
            <person name="Sisk P."/>
            <person name="Stolte C."/>
            <person name="Sykes S."/>
            <person name="White J."/>
            <person name="Yandava C."/>
            <person name="Haas B."/>
            <person name="Nusbaum C."/>
            <person name="Birren B."/>
        </authorList>
    </citation>
    <scope>NUCLEOTIDE SEQUENCE</scope>
    <source>
        <strain evidence="7">ATCC 30864</strain>
    </source>
</reference>
<feature type="compositionally biased region" description="Low complexity" evidence="3">
    <location>
        <begin position="35"/>
        <end position="52"/>
    </location>
</feature>
<evidence type="ECO:0000256" key="4">
    <source>
        <dbReference type="SAM" id="SignalP"/>
    </source>
</evidence>
<feature type="signal peptide" evidence="4">
    <location>
        <begin position="1"/>
        <end position="18"/>
    </location>
</feature>
<evidence type="ECO:0000256" key="1">
    <source>
        <dbReference type="ARBA" id="ARBA00022884"/>
    </source>
</evidence>
<evidence type="ECO:0000259" key="5">
    <source>
        <dbReference type="PROSITE" id="PS50102"/>
    </source>
</evidence>
<dbReference type="InterPro" id="IPR050502">
    <property type="entry name" value="Euk_RNA-bind_prot"/>
</dbReference>
<sequence length="884" mass="96243">MTMSLLALSRVAPHSAAAAVTPSRSSVMRVLSTCARSPSSSRRMSSLSVAARQPHGRQSHLPQPHSTRAAMPAAGKGTRATSAAVSYSTAASHAPPESGSLTTDALRAYNEQQQQQRPSEQAAQSRSPQPSAARALLLRVHQRSKVGAIKLVVKNLDPRMDDQQLRDIFGEFGTMTLCKVASSIGVGLVTYESFDDAHAAMTQVNGMYLNGQQVQVHRLPERPSLIVRNLPADASEESLAALCRPFGRVGVATIVQEAPEDAPMGVVCLDRFEDALTAIRALHGSKLGSNQLSVTFPATRAERECESAVAQRLERLQGKLVIKNMDVDMDDDQLEELFAPFGTIISLHIMRDETGKSKGYGFVAYSTTEAASKAMAATHGQTFDRLTRPLDVTIFTSSEHDGMFKANRVAEVRHHAEVARIAQFRKNLCIRNLGESIDEKQLRALFAPFGKIRTCHVLRDDMGRSRKVGFVDFATMEEASKAVAEMHGKPSPGTQMPMTVTLSHRARDAQDPPAPNASGKDSSTDEAEPDAEGQIRPRKLIYVKNIDPAVELEDLQRVFGQFGAIVSSNIMRDDAGISKGIGHVDYLHADAARAAVAAMDGKRLTATGQPLRVSLPDPRDRFSPIRYASLIIKNLEQSINLSALRDLFSPFGCILSSRTIETQPRAALVDFLSEEACQNAIANINGAIVNGLPVTASPYVRKDRRSVYVANLPANYNYVKLMALFADCGKIVTTIVPRDFSTVGFVCFDQPASVELAERFHGHVLEGEELYVSRFPLQTDPAPPPHATSEVAPYHILYLTNVDFEASEDKVRELCAPYGTLTAVHVRRRADGTSRGFAFVHFTNVEDASKAKDALSGQIPAGFRRRIVVSYAHPFTDGLRPAAV</sequence>
<dbReference type="CDD" id="cd00590">
    <property type="entry name" value="RRM_SF"/>
    <property type="match status" value="3"/>
</dbReference>
<feature type="domain" description="RRM" evidence="5">
    <location>
        <begin position="628"/>
        <end position="701"/>
    </location>
</feature>
<proteinExistence type="predicted"/>
<feature type="domain" description="RRM" evidence="5">
    <location>
        <begin position="223"/>
        <end position="299"/>
    </location>
</feature>
<dbReference type="PhylomeDB" id="A0A0D2X2J0"/>
<protein>
    <submittedName>
        <fullName evidence="6">Polyadenylate-binding protein</fullName>
    </submittedName>
</protein>
<dbReference type="InterPro" id="IPR003954">
    <property type="entry name" value="RRM_euk-type"/>
</dbReference>
<dbReference type="InterPro" id="IPR035979">
    <property type="entry name" value="RBD_domain_sf"/>
</dbReference>
<dbReference type="Gene3D" id="3.30.70.330">
    <property type="match status" value="8"/>
</dbReference>
<feature type="region of interest" description="Disordered" evidence="3">
    <location>
        <begin position="34"/>
        <end position="132"/>
    </location>
</feature>
<feature type="chain" id="PRO_5002266756" evidence="4">
    <location>
        <begin position="19"/>
        <end position="884"/>
    </location>
</feature>
<feature type="domain" description="RRM" evidence="5">
    <location>
        <begin position="426"/>
        <end position="505"/>
    </location>
</feature>
<dbReference type="PANTHER" id="PTHR48025">
    <property type="entry name" value="OS02G0815200 PROTEIN"/>
    <property type="match status" value="1"/>
</dbReference>
<dbReference type="PROSITE" id="PS50102">
    <property type="entry name" value="RRM"/>
    <property type="match status" value="8"/>
</dbReference>
<evidence type="ECO:0000313" key="6">
    <source>
        <dbReference type="EMBL" id="KJE92644.1"/>
    </source>
</evidence>
<dbReference type="PANTHER" id="PTHR48025:SF1">
    <property type="entry name" value="RRM DOMAIN-CONTAINING PROTEIN"/>
    <property type="match status" value="1"/>
</dbReference>
<gene>
    <name evidence="6" type="ORF">CAOG_003564</name>
</gene>
<evidence type="ECO:0000256" key="3">
    <source>
        <dbReference type="SAM" id="MobiDB-lite"/>
    </source>
</evidence>
<feature type="domain" description="RRM" evidence="5">
    <location>
        <begin position="705"/>
        <end position="777"/>
    </location>
</feature>
<feature type="domain" description="RRM" evidence="5">
    <location>
        <begin position="539"/>
        <end position="618"/>
    </location>
</feature>
<dbReference type="AlphaFoldDB" id="A0A0D2X2J0"/>
<keyword evidence="4" id="KW-0732">Signal</keyword>
<feature type="domain" description="RRM" evidence="5">
    <location>
        <begin position="149"/>
        <end position="221"/>
    </location>
</feature>
<feature type="domain" description="RRM" evidence="5">
    <location>
        <begin position="318"/>
        <end position="397"/>
    </location>
</feature>
<feature type="compositionally biased region" description="Low complexity" evidence="3">
    <location>
        <begin position="111"/>
        <end position="132"/>
    </location>
</feature>
<dbReference type="EMBL" id="KE346364">
    <property type="protein sequence ID" value="KJE92644.1"/>
    <property type="molecule type" value="Genomic_DNA"/>
</dbReference>
<accession>A0A0D2X2J0</accession>
<feature type="compositionally biased region" description="Low complexity" evidence="3">
    <location>
        <begin position="78"/>
        <end position="94"/>
    </location>
</feature>